<keyword evidence="9" id="KW-1185">Reference proteome</keyword>
<evidence type="ECO:0000313" key="9">
    <source>
        <dbReference type="Proteomes" id="UP001209570"/>
    </source>
</evidence>
<accession>A0AAD5QF89</accession>
<dbReference type="PANTHER" id="PTHR21368">
    <property type="entry name" value="50S RIBOSOMAL PROTEIN L9"/>
    <property type="match status" value="1"/>
</dbReference>
<dbReference type="InterPro" id="IPR020070">
    <property type="entry name" value="Ribosomal_bL9_N"/>
</dbReference>
<sequence>MLATTTKHMRTCLRKQDGAKVLSRAFGHRVGMVLKEDVANLGYRGDEVSVKAGFARNFLYPQKLAVYATEANRVKFKVDRESANEVDAEKERTLKQIINRLSTATVYFKRHTATKADQTLHTCVTAQEISDMLEKQYGITVGVARIDLPLPLKTLGSHTVKIRVDEEVEKEVAIAEATAAAEAGEEHTPVDELPKPDVSKKQYVKLNVEVIRR</sequence>
<evidence type="ECO:0000256" key="4">
    <source>
        <dbReference type="ARBA" id="ARBA00022980"/>
    </source>
</evidence>
<protein>
    <recommendedName>
        <fullName evidence="6">50S ribosomal protein L9, chloroplastic</fullName>
    </recommendedName>
</protein>
<dbReference type="AlphaFoldDB" id="A0AAD5QF89"/>
<evidence type="ECO:0000313" key="8">
    <source>
        <dbReference type="EMBL" id="KAJ0410424.1"/>
    </source>
</evidence>
<reference evidence="8" key="1">
    <citation type="submission" date="2021-12" db="EMBL/GenBank/DDBJ databases">
        <title>Prjna785345.</title>
        <authorList>
            <person name="Rujirawat T."/>
            <person name="Krajaejun T."/>
        </authorList>
    </citation>
    <scope>NUCLEOTIDE SEQUENCE</scope>
    <source>
        <strain evidence="8">Pi057C3</strain>
    </source>
</reference>
<dbReference type="InterPro" id="IPR036935">
    <property type="entry name" value="Ribosomal_bL9_N_sf"/>
</dbReference>
<comment type="caution">
    <text evidence="8">The sequence shown here is derived from an EMBL/GenBank/DDBJ whole genome shotgun (WGS) entry which is preliminary data.</text>
</comment>
<dbReference type="SUPFAM" id="SSF55658">
    <property type="entry name" value="L9 N-domain-like"/>
    <property type="match status" value="1"/>
</dbReference>
<dbReference type="InterPro" id="IPR009027">
    <property type="entry name" value="Ribosomal_bL9/RNase_H1_N"/>
</dbReference>
<dbReference type="InterPro" id="IPR020069">
    <property type="entry name" value="Ribosomal_bL9_C"/>
</dbReference>
<dbReference type="EMBL" id="JAKCXM010000001">
    <property type="protein sequence ID" value="KAJ0410424.1"/>
    <property type="molecule type" value="Genomic_DNA"/>
</dbReference>
<evidence type="ECO:0000256" key="6">
    <source>
        <dbReference type="ARBA" id="ARBA00035427"/>
    </source>
</evidence>
<dbReference type="GO" id="GO:0019843">
    <property type="term" value="F:rRNA binding"/>
    <property type="evidence" value="ECO:0007669"/>
    <property type="project" value="UniProtKB-KW"/>
</dbReference>
<keyword evidence="3" id="KW-0694">RNA-binding</keyword>
<dbReference type="HAMAP" id="MF_00503">
    <property type="entry name" value="Ribosomal_bL9"/>
    <property type="match status" value="1"/>
</dbReference>
<gene>
    <name evidence="8" type="ORF">P43SY_002756</name>
</gene>
<dbReference type="Gene3D" id="3.40.5.10">
    <property type="entry name" value="Ribosomal protein L9, N-terminal domain"/>
    <property type="match status" value="1"/>
</dbReference>
<dbReference type="InterPro" id="IPR020594">
    <property type="entry name" value="Ribosomal_bL9_bac/chp"/>
</dbReference>
<dbReference type="PROSITE" id="PS00651">
    <property type="entry name" value="RIBOSOMAL_L9"/>
    <property type="match status" value="1"/>
</dbReference>
<evidence type="ECO:0000256" key="2">
    <source>
        <dbReference type="ARBA" id="ARBA00022730"/>
    </source>
</evidence>
<evidence type="ECO:0000256" key="1">
    <source>
        <dbReference type="ARBA" id="ARBA00010605"/>
    </source>
</evidence>
<keyword evidence="5" id="KW-0687">Ribonucleoprotein</keyword>
<dbReference type="Gene3D" id="3.10.430.100">
    <property type="entry name" value="Ribosomal protein L9, C-terminal domain"/>
    <property type="match status" value="1"/>
</dbReference>
<dbReference type="Pfam" id="PF03948">
    <property type="entry name" value="Ribosomal_L9_C"/>
    <property type="match status" value="1"/>
</dbReference>
<dbReference type="GO" id="GO:0005840">
    <property type="term" value="C:ribosome"/>
    <property type="evidence" value="ECO:0007669"/>
    <property type="project" value="UniProtKB-KW"/>
</dbReference>
<keyword evidence="4" id="KW-0689">Ribosomal protein</keyword>
<proteinExistence type="inferred from homology"/>
<dbReference type="GO" id="GO:0003735">
    <property type="term" value="F:structural constituent of ribosome"/>
    <property type="evidence" value="ECO:0007669"/>
    <property type="project" value="InterPro"/>
</dbReference>
<evidence type="ECO:0000256" key="3">
    <source>
        <dbReference type="ARBA" id="ARBA00022884"/>
    </source>
</evidence>
<comment type="similarity">
    <text evidence="1">Belongs to the bacterial ribosomal protein bL9 family.</text>
</comment>
<evidence type="ECO:0000256" key="5">
    <source>
        <dbReference type="ARBA" id="ARBA00023274"/>
    </source>
</evidence>
<dbReference type="Proteomes" id="UP001209570">
    <property type="component" value="Unassembled WGS sequence"/>
</dbReference>
<dbReference type="SUPFAM" id="SSF55653">
    <property type="entry name" value="Ribosomal protein L9 C-domain"/>
    <property type="match status" value="1"/>
</dbReference>
<organism evidence="8 9">
    <name type="scientific">Pythium insidiosum</name>
    <name type="common">Pythiosis disease agent</name>
    <dbReference type="NCBI Taxonomy" id="114742"/>
    <lineage>
        <taxon>Eukaryota</taxon>
        <taxon>Sar</taxon>
        <taxon>Stramenopiles</taxon>
        <taxon>Oomycota</taxon>
        <taxon>Peronosporomycetes</taxon>
        <taxon>Pythiales</taxon>
        <taxon>Pythiaceae</taxon>
        <taxon>Pythium</taxon>
    </lineage>
</organism>
<dbReference type="GO" id="GO:1990904">
    <property type="term" value="C:ribonucleoprotein complex"/>
    <property type="evidence" value="ECO:0007669"/>
    <property type="project" value="UniProtKB-KW"/>
</dbReference>
<name>A0AAD5QF89_PYTIN</name>
<evidence type="ECO:0000259" key="7">
    <source>
        <dbReference type="PROSITE" id="PS00651"/>
    </source>
</evidence>
<keyword evidence="2" id="KW-0699">rRNA-binding</keyword>
<feature type="domain" description="Ribosomal protein L9" evidence="7">
    <location>
        <begin position="42"/>
        <end position="69"/>
    </location>
</feature>
<dbReference type="InterPro" id="IPR036791">
    <property type="entry name" value="Ribosomal_bL9_C_sf"/>
</dbReference>
<dbReference type="NCBIfam" id="TIGR00158">
    <property type="entry name" value="L9"/>
    <property type="match status" value="1"/>
</dbReference>
<dbReference type="GO" id="GO:0006412">
    <property type="term" value="P:translation"/>
    <property type="evidence" value="ECO:0007669"/>
    <property type="project" value="InterPro"/>
</dbReference>
<dbReference type="Pfam" id="PF01281">
    <property type="entry name" value="Ribosomal_L9_N"/>
    <property type="match status" value="1"/>
</dbReference>
<dbReference type="InterPro" id="IPR000244">
    <property type="entry name" value="Ribosomal_bL9"/>
</dbReference>